<organism evidence="4">
    <name type="scientific">viral metagenome</name>
    <dbReference type="NCBI Taxonomy" id="1070528"/>
    <lineage>
        <taxon>unclassified sequences</taxon>
        <taxon>metagenomes</taxon>
        <taxon>organismal metagenomes</taxon>
    </lineage>
</organism>
<dbReference type="InterPro" id="IPR011990">
    <property type="entry name" value="TPR-like_helical_dom_sf"/>
</dbReference>
<feature type="domain" description="Glycosyltransferase 2-like" evidence="1">
    <location>
        <begin position="18"/>
        <end position="116"/>
    </location>
</feature>
<accession>A0A6C0CX56</accession>
<dbReference type="InterPro" id="IPR029044">
    <property type="entry name" value="Nucleotide-diphossugar_trans"/>
</dbReference>
<proteinExistence type="predicted"/>
<name>A0A6C0CX56_9ZZZZ</name>
<dbReference type="SUPFAM" id="SSF53756">
    <property type="entry name" value="UDP-Glycosyltransferase/glycogen phosphorylase"/>
    <property type="match status" value="1"/>
</dbReference>
<dbReference type="PANTHER" id="PTHR43630:SF2">
    <property type="entry name" value="GLYCOSYLTRANSFERASE"/>
    <property type="match status" value="1"/>
</dbReference>
<dbReference type="Gene3D" id="3.40.50.11660">
    <property type="entry name" value="Glycosyl transferase family 10, C-terminal domain"/>
    <property type="match status" value="1"/>
</dbReference>
<evidence type="ECO:0000259" key="3">
    <source>
        <dbReference type="Pfam" id="PF03016"/>
    </source>
</evidence>
<evidence type="ECO:0000259" key="2">
    <source>
        <dbReference type="Pfam" id="PF01755"/>
    </source>
</evidence>
<protein>
    <recommendedName>
        <fullName evidence="5">Glycosyltransferase 2-like domain-containing protein</fullName>
    </recommendedName>
</protein>
<dbReference type="Gene3D" id="3.90.550.10">
    <property type="entry name" value="Spore Coat Polysaccharide Biosynthesis Protein SpsA, Chain A"/>
    <property type="match status" value="1"/>
</dbReference>
<dbReference type="Pfam" id="PF03016">
    <property type="entry name" value="Exostosin_GT47"/>
    <property type="match status" value="1"/>
</dbReference>
<dbReference type="SUPFAM" id="SSF48452">
    <property type="entry name" value="TPR-like"/>
    <property type="match status" value="1"/>
</dbReference>
<dbReference type="EMBL" id="MN739501">
    <property type="protein sequence ID" value="QHT08752.1"/>
    <property type="molecule type" value="Genomic_DNA"/>
</dbReference>
<dbReference type="SUPFAM" id="SSF53448">
    <property type="entry name" value="Nucleotide-diphospho-sugar transferases"/>
    <property type="match status" value="2"/>
</dbReference>
<feature type="domain" description="Glycosyl transferase family 25" evidence="2">
    <location>
        <begin position="689"/>
        <end position="875"/>
    </location>
</feature>
<dbReference type="InterPro" id="IPR019734">
    <property type="entry name" value="TPR_rpt"/>
</dbReference>
<evidence type="ECO:0000313" key="4">
    <source>
        <dbReference type="EMBL" id="QHT08752.1"/>
    </source>
</evidence>
<dbReference type="Pfam" id="PF01755">
    <property type="entry name" value="Glyco_transf_25"/>
    <property type="match status" value="1"/>
</dbReference>
<dbReference type="PANTHER" id="PTHR43630">
    <property type="entry name" value="POLY-BETA-1,6-N-ACETYL-D-GLUCOSAMINE SYNTHASE"/>
    <property type="match status" value="1"/>
</dbReference>
<dbReference type="InterPro" id="IPR002654">
    <property type="entry name" value="Glyco_trans_25"/>
</dbReference>
<dbReference type="Pfam" id="PF13181">
    <property type="entry name" value="TPR_8"/>
    <property type="match status" value="2"/>
</dbReference>
<sequence>MSNVSMEIIDKQTICLNMIVKNEAHIITKTFDNLFKFIHFDYWVISDTGSTDNTKQIIHDYFKMKNIPGELVEHEWSDFGTNRTLALQSAYNKSDYLFIFDADDSIHGDFKLPSQLTFDKYDIQFGKGFTYVRPLLINNRKQWKWVGLLHEYLTPISNNIKSTSITGDYYLESGKSGARSKDPNKYLKDAEILAKGFEQEKDQGLANRYAFYCAQSYKDAGNINKSIEWYEKVLTLNNWSQEKFYSCYQLGELYKFKNDHTNSLKYFTKSIDYDHERIEGIVNAVEYYYKQSQHSMVNMFYKNYKTYQKNLENKLFLFEDKYNDKLEFFNSISSFYVNDRESGYECCKKILINCLQGPVEINQTFSNLQFYIPQIKNDSNSFELFKSYSHIFNINSRDTSMSSSHITIWNILFQENRKHFTKYVPYNFQNKTNPKIIITFTTCKRFDLFEQTVNSILNTWEDKEKIDYWFCVDDNSSNDDREKMKEKYSFIDYYFKNESEKGHRESMNIIWNKLKSLQPKYWIHMEDDFLFYYPMDYISHAIKGLDTMNHLNVKQILFNKNYGETIENYNIKSHVDFSIKDYVIHDYRPNFSPNIPNCYYWPNFSFRPSLVDVSTILSIGNFDSPNQFFEMDYAHKFTSFGFKSAFFNLLTNRHIGRLTSERHLKNLPNAYDLNDENQFTKEELFPCSLINLDKREDRLNYCREKLKIKFNRYSAVEGNNLPFYKQFLSLLKFIDNKQVVLGEIGCKLSHYDLWKNIQKSTLILEDDIMVHDQTFNQLKLVFENIKNIKVDWDILFIAGQWTPNYDFNSNCYMKSHKLEDSQKGTVFIDIGNSFYERNYMFQQDVFNTPLYRTTAGYIISPNGAKKLCSIIEQSPEYFMKEPLDMWLLNLEKNKQIKMLDSFPHPIYQGGFDLMKEECLLRTDIDRSKKIKFQLNYDNIFDQFIFIPQKDEIGNDLHYKGNQAISSLLLECSNHPKACGVNTLGFFKRDISNLKTSPYFQPKDGIYIKKDFYSKKFLQNEPITRVKLIGNFWDSSKELVDEFKLMIPNKLDIYENIQITDRDSNIDYYVILNMPKDESVYYDPSKTLVFSMEPDVMRENWGKWKQPSSKDFMYVHNKLNPVQWRLKNIPDNFNKTENKLASIMSSKKFFIGHQKRIEFIKVLQKENIIDVFGKENYHKFECYKGKVPNEDPSLILGKYKYYFMCENNKQVDYATEKIWEPIICESLCFYWGCPNLSDYIDSRAYVELDLNDMEKSKEIVKRAIEEDWWSQRIKYIRKERNKILNRFGFFPMLKDLLREKDSFQIYNVWHHKLFDECYKHMSIYDKSKITMYGVNEKYEKIYNKKANYNILMEYDLPIYDKGLQARNYCQTSALIHIYKNQLYKKYDYVGFIQYDMEIQEKFIENMENIIQSKKSDEILLFSLNPKKKTPFHLFLQKHGKEKVLDPVGIIEPYENSILQKYNDYFNTHFTANQVVNCKYDFFIPLLHTFLIPNYLFEKMMDWFDYFFEWLDKNIYNITGMDPASFTERMISLFFCLEMMTNKKIKCIEMEVRHVWPLYHMKVDFDNYKNFDSNLIKTKYESYQKEYINSSLLYQYCKTCESSIYISNNNFSLSSYILAHALVNNTHSINKEIIFLQKEENKENIKQIITFSNNVQELHVSLNLINNYVSNSNIDILFIENLKNQLEQWNHIENLKNQVNKYIIFEMDTTDSFMLISLYQFLEKDFRWIVREKFINKKGFIILQKQQTIKLNNIYGIESWSNIADISIVEKGKNYTHMTLEIMSKRENTKIFILNDLIPDYISFFISLNKPFTILSHSNLDYCMPYFTYPNVNTSMRNKIDELFKKPELKAWYTKNPAIIHDKLKILPLGPKWNWSSRELFGEDREKIMIYYNQLDAEKNFHLFKQNLIYTNFSLHTTDSPFFSPHIQIRNNLHSQIKDRFPMEKNTDFYTYMDSLKNSKFCFSPPGKGIDTHRAYEALLMGCVPIMVSTPIDKVFEDLPVIIEDDWSKIDESYLEQKYKELKERKYNFNKLYLDYWENLFLHN</sequence>
<evidence type="ECO:0008006" key="5">
    <source>
        <dbReference type="Google" id="ProtNLM"/>
    </source>
</evidence>
<dbReference type="Gene3D" id="1.25.40.10">
    <property type="entry name" value="Tetratricopeptide repeat domain"/>
    <property type="match status" value="1"/>
</dbReference>
<feature type="domain" description="Exostosin GT47" evidence="3">
    <location>
        <begin position="1929"/>
        <end position="2007"/>
    </location>
</feature>
<dbReference type="InterPro" id="IPR001173">
    <property type="entry name" value="Glyco_trans_2-like"/>
</dbReference>
<dbReference type="InterPro" id="IPR038577">
    <property type="entry name" value="GT10-like_C_sf"/>
</dbReference>
<evidence type="ECO:0000259" key="1">
    <source>
        <dbReference type="Pfam" id="PF00535"/>
    </source>
</evidence>
<reference evidence="4" key="1">
    <citation type="journal article" date="2020" name="Nature">
        <title>Giant virus diversity and host interactions through global metagenomics.</title>
        <authorList>
            <person name="Schulz F."/>
            <person name="Roux S."/>
            <person name="Paez-Espino D."/>
            <person name="Jungbluth S."/>
            <person name="Walsh D.A."/>
            <person name="Denef V.J."/>
            <person name="McMahon K.D."/>
            <person name="Konstantinidis K.T."/>
            <person name="Eloe-Fadrosh E.A."/>
            <person name="Kyrpides N.C."/>
            <person name="Woyke T."/>
        </authorList>
    </citation>
    <scope>NUCLEOTIDE SEQUENCE</scope>
    <source>
        <strain evidence="4">GVMAG-M-3300023109-53</strain>
    </source>
</reference>
<dbReference type="InterPro" id="IPR040911">
    <property type="entry name" value="Exostosin_GT47"/>
</dbReference>
<dbReference type="Pfam" id="PF00535">
    <property type="entry name" value="Glycos_transf_2"/>
    <property type="match status" value="1"/>
</dbReference>